<dbReference type="Proteomes" id="UP000626210">
    <property type="component" value="Unassembled WGS sequence"/>
</dbReference>
<dbReference type="InterPro" id="IPR023606">
    <property type="entry name" value="CoA-Trfase_III_dom_1_sf"/>
</dbReference>
<dbReference type="InterPro" id="IPR044855">
    <property type="entry name" value="CoA-Trfase_III_dom3_sf"/>
</dbReference>
<dbReference type="Gene3D" id="3.30.1540.10">
    <property type="entry name" value="formyl-coa transferase, domain 3"/>
    <property type="match status" value="1"/>
</dbReference>
<comment type="caution">
    <text evidence="2">The sequence shown here is derived from an EMBL/GenBank/DDBJ whole genome shotgun (WGS) entry which is preliminary data.</text>
</comment>
<name>A0ABQ3G3E8_9BURK</name>
<dbReference type="Gene3D" id="3.40.50.10540">
    <property type="entry name" value="Crotonobetainyl-coa:carnitine coa-transferase, domain 1"/>
    <property type="match status" value="1"/>
</dbReference>
<dbReference type="PANTHER" id="PTHR48207">
    <property type="entry name" value="SUCCINATE--HYDROXYMETHYLGLUTARATE COA-TRANSFERASE"/>
    <property type="match status" value="1"/>
</dbReference>
<dbReference type="SUPFAM" id="SSF89796">
    <property type="entry name" value="CoA-transferase family III (CaiB/BaiF)"/>
    <property type="match status" value="1"/>
</dbReference>
<dbReference type="PANTHER" id="PTHR48207:SF4">
    <property type="entry name" value="BLL6097 PROTEIN"/>
    <property type="match status" value="1"/>
</dbReference>
<evidence type="ECO:0000256" key="1">
    <source>
        <dbReference type="ARBA" id="ARBA00022679"/>
    </source>
</evidence>
<keyword evidence="1 2" id="KW-0808">Transferase</keyword>
<evidence type="ECO:0000313" key="2">
    <source>
        <dbReference type="EMBL" id="GHC84408.1"/>
    </source>
</evidence>
<reference evidence="3" key="1">
    <citation type="journal article" date="2019" name="Int. J. Syst. Evol. Microbiol.">
        <title>The Global Catalogue of Microorganisms (GCM) 10K type strain sequencing project: providing services to taxonomists for standard genome sequencing and annotation.</title>
        <authorList>
            <consortium name="The Broad Institute Genomics Platform"/>
            <consortium name="The Broad Institute Genome Sequencing Center for Infectious Disease"/>
            <person name="Wu L."/>
            <person name="Ma J."/>
        </authorList>
    </citation>
    <scope>NUCLEOTIDE SEQUENCE [LARGE SCALE GENOMIC DNA]</scope>
    <source>
        <strain evidence="3">KCTC 23314</strain>
    </source>
</reference>
<dbReference type="Pfam" id="PF02515">
    <property type="entry name" value="CoA_transf_3"/>
    <property type="match status" value="1"/>
</dbReference>
<gene>
    <name evidence="2" type="ORF">GCM10007320_28790</name>
</gene>
<proteinExistence type="predicted"/>
<dbReference type="InterPro" id="IPR050483">
    <property type="entry name" value="CoA-transferase_III_domain"/>
</dbReference>
<evidence type="ECO:0000313" key="3">
    <source>
        <dbReference type="Proteomes" id="UP000626210"/>
    </source>
</evidence>
<dbReference type="InterPro" id="IPR003673">
    <property type="entry name" value="CoA-Trfase_fam_III"/>
</dbReference>
<sequence>MSAAQNSAQPLPLAGIRVIDYSHFLAGPYVGRCLAALGAEVIKVERPGSGDAGRQHAWFVGEDGAYSGYFLQLNMGKQGVSVNMKDPRGKALVQKLVDSADVFIENYRPGALDKLGLGYAELSRRNPGLVYCSISAYGHTGPDAHRAGFGLIAEAKSGIMQMVGQPGEAPPLLRISLGDMYTGIHAVAAINAALLGRTKSGKGQHIDMALYDTLVSMHEYAVQCYTFSGGTELPVQTGHDMPTSTLYGVFRAADGDLVIAAQVDDAWKRFAALVQSHGGPAGFGADTRFHTTSGRNANRLEILGVVKPWVASRTVAEVLDLLDGIDVPCAKVQRIDEVLADPQIQARGMVVEQQHPVLGKIRLPNLPFRFSDCDTTIRQVAPDLGQHNAEVAAGLGFSAEEIAAMQADGVLYTRAMPS</sequence>
<accession>A0ABQ3G3E8</accession>
<protein>
    <submittedName>
        <fullName evidence="2">CoA transferase</fullName>
    </submittedName>
</protein>
<dbReference type="EMBL" id="BMYK01000007">
    <property type="protein sequence ID" value="GHC84408.1"/>
    <property type="molecule type" value="Genomic_DNA"/>
</dbReference>
<dbReference type="GO" id="GO:0016740">
    <property type="term" value="F:transferase activity"/>
    <property type="evidence" value="ECO:0007669"/>
    <property type="project" value="UniProtKB-KW"/>
</dbReference>
<keyword evidence="3" id="KW-1185">Reference proteome</keyword>
<organism evidence="2 3">
    <name type="scientific">Pseudorhodoferax aquiterrae</name>
    <dbReference type="NCBI Taxonomy" id="747304"/>
    <lineage>
        <taxon>Bacteria</taxon>
        <taxon>Pseudomonadati</taxon>
        <taxon>Pseudomonadota</taxon>
        <taxon>Betaproteobacteria</taxon>
        <taxon>Burkholderiales</taxon>
        <taxon>Comamonadaceae</taxon>
    </lineage>
</organism>
<dbReference type="RefSeq" id="WP_189687632.1">
    <property type="nucleotide sequence ID" value="NZ_BMYK01000007.1"/>
</dbReference>